<feature type="transmembrane region" description="Helical" evidence="1">
    <location>
        <begin position="180"/>
        <end position="197"/>
    </location>
</feature>
<feature type="transmembrane region" description="Helical" evidence="1">
    <location>
        <begin position="43"/>
        <end position="62"/>
    </location>
</feature>
<feature type="transmembrane region" description="Helical" evidence="1">
    <location>
        <begin position="155"/>
        <end position="173"/>
    </location>
</feature>
<feature type="transmembrane region" description="Helical" evidence="1">
    <location>
        <begin position="340"/>
        <end position="362"/>
    </location>
</feature>
<accession>A0A2W5MVI9</accession>
<evidence type="ECO:0000256" key="1">
    <source>
        <dbReference type="SAM" id="Phobius"/>
    </source>
</evidence>
<organism evidence="3 4">
    <name type="scientific">Micavibrio aeruginosavorus</name>
    <dbReference type="NCBI Taxonomy" id="349221"/>
    <lineage>
        <taxon>Bacteria</taxon>
        <taxon>Pseudomonadati</taxon>
        <taxon>Bdellovibrionota</taxon>
        <taxon>Bdellovibrionia</taxon>
        <taxon>Bdellovibrionales</taxon>
        <taxon>Pseudobdellovibrionaceae</taxon>
        <taxon>Micavibrio</taxon>
    </lineage>
</organism>
<dbReference type="Proteomes" id="UP000249417">
    <property type="component" value="Unassembled WGS sequence"/>
</dbReference>
<dbReference type="GO" id="GO:0016747">
    <property type="term" value="F:acyltransferase activity, transferring groups other than amino-acyl groups"/>
    <property type="evidence" value="ECO:0007669"/>
    <property type="project" value="InterPro"/>
</dbReference>
<feature type="domain" description="Acyltransferase 3" evidence="2">
    <location>
        <begin position="10"/>
        <end position="356"/>
    </location>
</feature>
<dbReference type="PANTHER" id="PTHR23028">
    <property type="entry name" value="ACETYLTRANSFERASE"/>
    <property type="match status" value="1"/>
</dbReference>
<keyword evidence="1" id="KW-1133">Transmembrane helix</keyword>
<feature type="transmembrane region" description="Helical" evidence="1">
    <location>
        <begin position="237"/>
        <end position="258"/>
    </location>
</feature>
<evidence type="ECO:0000313" key="3">
    <source>
        <dbReference type="EMBL" id="PZQ45311.1"/>
    </source>
</evidence>
<keyword evidence="1" id="KW-0812">Transmembrane</keyword>
<evidence type="ECO:0000259" key="2">
    <source>
        <dbReference type="Pfam" id="PF01757"/>
    </source>
</evidence>
<keyword evidence="3" id="KW-0808">Transferase</keyword>
<evidence type="ECO:0000313" key="4">
    <source>
        <dbReference type="Proteomes" id="UP000249417"/>
    </source>
</evidence>
<feature type="transmembrane region" description="Helical" evidence="1">
    <location>
        <begin position="209"/>
        <end position="230"/>
    </location>
</feature>
<keyword evidence="3" id="KW-0012">Acyltransferase</keyword>
<reference evidence="3 4" key="1">
    <citation type="submission" date="2017-08" db="EMBL/GenBank/DDBJ databases">
        <title>Infants hospitalized years apart are colonized by the same room-sourced microbial strains.</title>
        <authorList>
            <person name="Brooks B."/>
            <person name="Olm M.R."/>
            <person name="Firek B.A."/>
            <person name="Baker R."/>
            <person name="Thomas B.C."/>
            <person name="Morowitz M.J."/>
            <person name="Banfield J.F."/>
        </authorList>
    </citation>
    <scope>NUCLEOTIDE SEQUENCE [LARGE SCALE GENOMIC DNA]</scope>
    <source>
        <strain evidence="3">S2_005_002_R2_29</strain>
    </source>
</reference>
<dbReference type="AlphaFoldDB" id="A0A2W5MVI9"/>
<name>A0A2W5MVI9_9BACT</name>
<feature type="transmembrane region" description="Helical" evidence="1">
    <location>
        <begin position="83"/>
        <end position="105"/>
    </location>
</feature>
<keyword evidence="1" id="KW-0472">Membrane</keyword>
<feature type="transmembrane region" description="Helical" evidence="1">
    <location>
        <begin position="307"/>
        <end position="328"/>
    </location>
</feature>
<dbReference type="InterPro" id="IPR050879">
    <property type="entry name" value="Acyltransferase_3"/>
</dbReference>
<dbReference type="EMBL" id="QFQB01000054">
    <property type="protein sequence ID" value="PZQ45311.1"/>
    <property type="molecule type" value="Genomic_DNA"/>
</dbReference>
<protein>
    <submittedName>
        <fullName evidence="3">Acyltransferase</fullName>
    </submittedName>
</protein>
<dbReference type="Pfam" id="PF01757">
    <property type="entry name" value="Acyl_transf_3"/>
    <property type="match status" value="1"/>
</dbReference>
<feature type="transmembrane region" description="Helical" evidence="1">
    <location>
        <begin position="16"/>
        <end position="37"/>
    </location>
</feature>
<sequence length="391" mass="44083">MTTQKTHLGFLDGLRGLAALWVLVGHLCFFNQLHIPLISSPEFAVDLFILISGFLMYYHAALRNNKEPMNVSSSWFLFWIRRFFRIAPLFYVALLIGFLIGPAIVDYWAALREAGDKPLHLYKYTDHSMANILSHVTFAFGLMPDYHDRSSLPDWSIGLEMQFYALFPFMFLAMQKWDKIKVTALMILACVVAWILIEDYMRGFPLLPSLILLKLNLFLSGMLVAAAYFANSLSERFALVFVALMAVIVPLHFPFGIASATLRILFVLMLAAFALHDRLAIPPLLSNAVNRISCFLGRPVFQFLGDASYGCYLLHFFVAIPVCGWILINFGDEWTPMMRMGLSSLIVIPASYALAWLAYLYVEKPGIAFGKLLVKSIGKRPKDALALPPSS</sequence>
<gene>
    <name evidence="3" type="ORF">DI551_07765</name>
</gene>
<comment type="caution">
    <text evidence="3">The sequence shown here is derived from an EMBL/GenBank/DDBJ whole genome shotgun (WGS) entry which is preliminary data.</text>
</comment>
<dbReference type="InterPro" id="IPR002656">
    <property type="entry name" value="Acyl_transf_3_dom"/>
</dbReference>
<proteinExistence type="predicted"/>